<feature type="domain" description="Nephrocystin 3-like N-terminal" evidence="2">
    <location>
        <begin position="239"/>
        <end position="426"/>
    </location>
</feature>
<reference evidence="4 5" key="1">
    <citation type="submission" date="2016-04" db="EMBL/GenBank/DDBJ databases">
        <title>A degradative enzymes factory behind the ericoid mycorrhizal symbiosis.</title>
        <authorList>
            <consortium name="DOE Joint Genome Institute"/>
            <person name="Martino E."/>
            <person name="Morin E."/>
            <person name="Grelet G."/>
            <person name="Kuo A."/>
            <person name="Kohler A."/>
            <person name="Daghino S."/>
            <person name="Barry K."/>
            <person name="Choi C."/>
            <person name="Cichocki N."/>
            <person name="Clum A."/>
            <person name="Copeland A."/>
            <person name="Hainaut M."/>
            <person name="Haridas S."/>
            <person name="Labutti K."/>
            <person name="Lindquist E."/>
            <person name="Lipzen A."/>
            <person name="Khouja H.-R."/>
            <person name="Murat C."/>
            <person name="Ohm R."/>
            <person name="Olson A."/>
            <person name="Spatafora J."/>
            <person name="Veneault-Fourrey C."/>
            <person name="Henrissat B."/>
            <person name="Grigoriev I."/>
            <person name="Martin F."/>
            <person name="Perotto S."/>
        </authorList>
    </citation>
    <scope>NUCLEOTIDE SEQUENCE [LARGE SCALE GENOMIC DNA]</scope>
    <source>
        <strain evidence="4 5">F</strain>
    </source>
</reference>
<evidence type="ECO:0000313" key="4">
    <source>
        <dbReference type="EMBL" id="PMD39587.1"/>
    </source>
</evidence>
<dbReference type="PANTHER" id="PTHR10039:SF5">
    <property type="entry name" value="NACHT DOMAIN-CONTAINING PROTEIN"/>
    <property type="match status" value="1"/>
</dbReference>
<feature type="domain" description="DUF7791" evidence="3">
    <location>
        <begin position="535"/>
        <end position="676"/>
    </location>
</feature>
<evidence type="ECO:0000256" key="1">
    <source>
        <dbReference type="ARBA" id="ARBA00022737"/>
    </source>
</evidence>
<dbReference type="PANTHER" id="PTHR10039">
    <property type="entry name" value="AMELOGENIN"/>
    <property type="match status" value="1"/>
</dbReference>
<keyword evidence="1" id="KW-0677">Repeat</keyword>
<name>A0A2J6RM52_HYAVF</name>
<dbReference type="InterPro" id="IPR056693">
    <property type="entry name" value="DUF7791"/>
</dbReference>
<dbReference type="Gene3D" id="3.40.50.300">
    <property type="entry name" value="P-loop containing nucleotide triphosphate hydrolases"/>
    <property type="match status" value="1"/>
</dbReference>
<sequence>MDPLTAFGFAANLLQFVDFGTKILSTGSELYKSKNGTLQANEQLDLVAVEIVEVTSKLFHDHGLGSNFQRLCSEAISLGNEIVTRLDKLKVNGKHKKWESFRQAVVVAFTKDDLQDMMTRLSRLRETLQTRILLSLRFDRLDEQTQQILVALLRQRSPCNEENLQDQNLAIIQILARMEARILNQLRKDGVTLNANKLDVSLEAETELRSIVERQILQTLSFPMMTERRDGVAEAHKKTFQWIFEDSPSGEPTWSNFPKWLASGSGIYWINGKAGSGKSTLMRFIELEHRTEAYLKKWAGDMPLSSASFFFWNSDTTEQKSQSGLLRSLLYEILLQQPAMIPKVLPWFWARTYSKSSSMQPLSADFHWSLALLTRAFKTLVQEPDLPFKLCLFIDGIDEYDGDHEEMSELLKASTSANIKICLSSRPWHVFEICFAPFPSLRLQDITRRDIEAYVHDKLNQNHAYKELAAREPLVAPALVSEITGKADGVFLWVEIVVKSLLQGLKNLDNMSHLRTRLEALPKKLEDLYRVMLNRIDETYLVSSAQTFQIVRVARAYKEHFHSNKPQSEALPIIALYFATNSDIDIENVHTYESSDIKKRADQMKVHLNVHCAGLLEAWKHKSSRITKIHYLHRTAREFIESSEIWDIIQGRTSKTGFNANSSMLRSCICQIALFSTNYWGEASDRSKVL</sequence>
<protein>
    <submittedName>
        <fullName evidence="4">Uncharacterized protein</fullName>
    </submittedName>
</protein>
<dbReference type="EMBL" id="KZ613946">
    <property type="protein sequence ID" value="PMD39587.1"/>
    <property type="molecule type" value="Genomic_DNA"/>
</dbReference>
<dbReference type="InterPro" id="IPR027417">
    <property type="entry name" value="P-loop_NTPase"/>
</dbReference>
<evidence type="ECO:0000259" key="3">
    <source>
        <dbReference type="Pfam" id="PF25053"/>
    </source>
</evidence>
<accession>A0A2J6RM52</accession>
<evidence type="ECO:0000259" key="2">
    <source>
        <dbReference type="Pfam" id="PF24883"/>
    </source>
</evidence>
<dbReference type="Proteomes" id="UP000235786">
    <property type="component" value="Unassembled WGS sequence"/>
</dbReference>
<gene>
    <name evidence="4" type="ORF">L207DRAFT_596174</name>
</gene>
<keyword evidence="5" id="KW-1185">Reference proteome</keyword>
<dbReference type="Pfam" id="PF25053">
    <property type="entry name" value="DUF7791"/>
    <property type="match status" value="1"/>
</dbReference>
<dbReference type="AlphaFoldDB" id="A0A2J6RM52"/>
<dbReference type="SUPFAM" id="SSF52540">
    <property type="entry name" value="P-loop containing nucleoside triphosphate hydrolases"/>
    <property type="match status" value="1"/>
</dbReference>
<organism evidence="4 5">
    <name type="scientific">Hyaloscypha variabilis (strain UAMH 11265 / GT02V1 / F)</name>
    <name type="common">Meliniomyces variabilis</name>
    <dbReference type="NCBI Taxonomy" id="1149755"/>
    <lineage>
        <taxon>Eukaryota</taxon>
        <taxon>Fungi</taxon>
        <taxon>Dikarya</taxon>
        <taxon>Ascomycota</taxon>
        <taxon>Pezizomycotina</taxon>
        <taxon>Leotiomycetes</taxon>
        <taxon>Helotiales</taxon>
        <taxon>Hyaloscyphaceae</taxon>
        <taxon>Hyaloscypha</taxon>
        <taxon>Hyaloscypha variabilis</taxon>
    </lineage>
</organism>
<feature type="non-terminal residue" evidence="4">
    <location>
        <position position="690"/>
    </location>
</feature>
<proteinExistence type="predicted"/>
<dbReference type="InterPro" id="IPR056884">
    <property type="entry name" value="NPHP3-like_N"/>
</dbReference>
<evidence type="ECO:0000313" key="5">
    <source>
        <dbReference type="Proteomes" id="UP000235786"/>
    </source>
</evidence>
<dbReference type="OrthoDB" id="443402at2759"/>
<dbReference type="Pfam" id="PF24883">
    <property type="entry name" value="NPHP3_N"/>
    <property type="match status" value="1"/>
</dbReference>